<dbReference type="InterPro" id="IPR008490">
    <property type="entry name" value="Transposase_InsH_N"/>
</dbReference>
<dbReference type="PANTHER" id="PTHR35604:SF2">
    <property type="entry name" value="TRANSPOSASE INSH FOR INSERTION SEQUENCE ELEMENT IS5A-RELATED"/>
    <property type="match status" value="1"/>
</dbReference>
<feature type="domain" description="Transposase InsH N-terminal" evidence="3">
    <location>
        <begin position="17"/>
        <end position="87"/>
    </location>
</feature>
<protein>
    <recommendedName>
        <fullName evidence="5">Transposase IS4-like domain-containing protein</fullName>
    </recommendedName>
</protein>
<feature type="domain" description="Transposase IS4-like" evidence="2">
    <location>
        <begin position="119"/>
        <end position="225"/>
    </location>
</feature>
<dbReference type="GO" id="GO:0003677">
    <property type="term" value="F:DNA binding"/>
    <property type="evidence" value="ECO:0007669"/>
    <property type="project" value="InterPro"/>
</dbReference>
<gene>
    <name evidence="4" type="ORF">Tci_000645</name>
</gene>
<evidence type="ECO:0000313" key="4">
    <source>
        <dbReference type="EMBL" id="GEU28667.1"/>
    </source>
</evidence>
<dbReference type="GO" id="GO:0004803">
    <property type="term" value="F:transposase activity"/>
    <property type="evidence" value="ECO:0007669"/>
    <property type="project" value="InterPro"/>
</dbReference>
<comment type="caution">
    <text evidence="4">The sequence shown here is derived from an EMBL/GenBank/DDBJ whole genome shotgun (WGS) entry which is preliminary data.</text>
</comment>
<dbReference type="PANTHER" id="PTHR35604">
    <property type="entry name" value="TRANSPOSASE INSH FOR INSERTION SEQUENCE ELEMENT IS5A-RELATED"/>
    <property type="match status" value="1"/>
</dbReference>
<feature type="compositionally biased region" description="Polar residues" evidence="1">
    <location>
        <begin position="305"/>
        <end position="322"/>
    </location>
</feature>
<evidence type="ECO:0000259" key="2">
    <source>
        <dbReference type="Pfam" id="PF01609"/>
    </source>
</evidence>
<dbReference type="AlphaFoldDB" id="A0A699GGE9"/>
<evidence type="ECO:0008006" key="5">
    <source>
        <dbReference type="Google" id="ProtNLM"/>
    </source>
</evidence>
<feature type="region of interest" description="Disordered" evidence="1">
    <location>
        <begin position="271"/>
        <end position="335"/>
    </location>
</feature>
<evidence type="ECO:0000259" key="3">
    <source>
        <dbReference type="Pfam" id="PF05598"/>
    </source>
</evidence>
<proteinExistence type="predicted"/>
<reference evidence="4" key="1">
    <citation type="journal article" date="2019" name="Sci. Rep.">
        <title>Draft genome of Tanacetum cinerariifolium, the natural source of mosquito coil.</title>
        <authorList>
            <person name="Yamashiro T."/>
            <person name="Shiraishi A."/>
            <person name="Satake H."/>
            <person name="Nakayama K."/>
        </authorList>
    </citation>
    <scope>NUCLEOTIDE SEQUENCE</scope>
</reference>
<evidence type="ECO:0000256" key="1">
    <source>
        <dbReference type="SAM" id="MobiDB-lite"/>
    </source>
</evidence>
<dbReference type="Pfam" id="PF01609">
    <property type="entry name" value="DDE_Tnp_1"/>
    <property type="match status" value="1"/>
</dbReference>
<name>A0A699GGE9_TANCI</name>
<dbReference type="GO" id="GO:0006313">
    <property type="term" value="P:DNA transposition"/>
    <property type="evidence" value="ECO:0007669"/>
    <property type="project" value="InterPro"/>
</dbReference>
<dbReference type="Pfam" id="PF05598">
    <property type="entry name" value="DUF772"/>
    <property type="match status" value="1"/>
</dbReference>
<accession>A0A699GGE9</accession>
<organism evidence="4">
    <name type="scientific">Tanacetum cinerariifolium</name>
    <name type="common">Dalmatian daisy</name>
    <name type="synonym">Chrysanthemum cinerariifolium</name>
    <dbReference type="NCBI Taxonomy" id="118510"/>
    <lineage>
        <taxon>Eukaryota</taxon>
        <taxon>Viridiplantae</taxon>
        <taxon>Streptophyta</taxon>
        <taxon>Embryophyta</taxon>
        <taxon>Tracheophyta</taxon>
        <taxon>Spermatophyta</taxon>
        <taxon>Magnoliopsida</taxon>
        <taxon>eudicotyledons</taxon>
        <taxon>Gunneridae</taxon>
        <taxon>Pentapetalae</taxon>
        <taxon>asterids</taxon>
        <taxon>campanulids</taxon>
        <taxon>Asterales</taxon>
        <taxon>Asteraceae</taxon>
        <taxon>Asteroideae</taxon>
        <taxon>Anthemideae</taxon>
        <taxon>Anthemidinae</taxon>
        <taxon>Tanacetum</taxon>
    </lineage>
</organism>
<dbReference type="EMBL" id="BKCJ010000013">
    <property type="protein sequence ID" value="GEU28667.1"/>
    <property type="molecule type" value="Genomic_DNA"/>
</dbReference>
<dbReference type="InterPro" id="IPR002559">
    <property type="entry name" value="Transposase_11"/>
</dbReference>
<sequence>MMMKRRIGLYAEHKREDQRIKIGNPLIGLTKHVDFEALAAGIDAAAPRPKGGRPPYSAELMVKILVLEQLYNLADDALKYQLLDRRSRRGQPDLGESPAAFTAARLHGALRPDCRRLGWTPHKRAQKDVDARWTKKHGRSYFGYNLHASLDRRYKLMRKMVVTHAAVAHTTLFEPRLDLGNTSPGVYADRGYWTAQREATLKQAGWRVYIQCKGSATKGVPDTQKKRNRRIATPPRPRRARLGCAVAHGRQSGTLHGYCPRHHLVASQSGKLQPETPGVSEGRPVNTVLNEPGRGRQTRIRRDSTSFTNSLARPTRPTNSLSAACVPPPRKKRVS</sequence>